<dbReference type="AlphaFoldDB" id="A0A3F3HHT9"/>
<protein>
    <submittedName>
        <fullName evidence="4">Relaxase</fullName>
    </submittedName>
</protein>
<feature type="domain" description="Group II intron-interrupted relaxase LtrB central" evidence="3">
    <location>
        <begin position="326"/>
        <end position="416"/>
    </location>
</feature>
<reference evidence="4" key="1">
    <citation type="journal article" date="2015" name="BMC Genomics">
        <title>Comparative genomics of Fructobacillus spp. and Leuconostoc spp. reveals niche-specific evolution of Fructobacillus spp.</title>
        <authorList>
            <person name="Endo A."/>
            <person name="Tanizawa Y."/>
            <person name="Tanaka N."/>
            <person name="Maeno S."/>
            <person name="Kumar H."/>
            <person name="Shiwa Y."/>
            <person name="Okada S."/>
            <person name="Yoshikawa H."/>
            <person name="Dicks L."/>
            <person name="Nakagawa J."/>
            <person name="Arita M."/>
        </authorList>
    </citation>
    <scope>NUCLEOTIDE SEQUENCE [LARGE SCALE GENOMIC DNA]</scope>
    <source>
        <strain evidence="4">F214-1</strain>
    </source>
</reference>
<evidence type="ECO:0000259" key="3">
    <source>
        <dbReference type="Pfam" id="PF20874"/>
    </source>
</evidence>
<proteinExistence type="predicted"/>
<dbReference type="EMBL" id="DF968086">
    <property type="protein sequence ID" value="GAP04813.1"/>
    <property type="molecule type" value="Genomic_DNA"/>
</dbReference>
<accession>A0A3F3HHT9</accession>
<dbReference type="InterPro" id="IPR005094">
    <property type="entry name" value="Endonuclease_MobA/VirD2"/>
</dbReference>
<dbReference type="InterPro" id="IPR048299">
    <property type="entry name" value="LtrB_central"/>
</dbReference>
<organism evidence="4">
    <name type="scientific">Fructobacillus tropaeoli</name>
    <dbReference type="NCBI Taxonomy" id="709323"/>
    <lineage>
        <taxon>Bacteria</taxon>
        <taxon>Bacillati</taxon>
        <taxon>Bacillota</taxon>
        <taxon>Bacilli</taxon>
        <taxon>Lactobacillales</taxon>
        <taxon>Lactobacillaceae</taxon>
        <taxon>Fructobacillus</taxon>
    </lineage>
</organism>
<evidence type="ECO:0000259" key="2">
    <source>
        <dbReference type="Pfam" id="PF03432"/>
    </source>
</evidence>
<dbReference type="STRING" id="709323.GCA_001047135_01377"/>
<gene>
    <name evidence="4" type="ORF">FTRO_0090140</name>
</gene>
<dbReference type="RefSeq" id="WP_059394159.1">
    <property type="nucleotide sequence ID" value="NZ_DF968086.1"/>
</dbReference>
<feature type="compositionally biased region" description="Basic and acidic residues" evidence="1">
    <location>
        <begin position="535"/>
        <end position="545"/>
    </location>
</feature>
<name>A0A3F3HHT9_9LACO</name>
<feature type="region of interest" description="Disordered" evidence="1">
    <location>
        <begin position="535"/>
        <end position="555"/>
    </location>
</feature>
<dbReference type="Proteomes" id="UP000064514">
    <property type="component" value="Unassembled WGS sequence"/>
</dbReference>
<evidence type="ECO:0000256" key="1">
    <source>
        <dbReference type="SAM" id="MobiDB-lite"/>
    </source>
</evidence>
<evidence type="ECO:0000313" key="4">
    <source>
        <dbReference type="EMBL" id="GAP04813.1"/>
    </source>
</evidence>
<feature type="domain" description="MobA/VirD2-like nuclease" evidence="2">
    <location>
        <begin position="63"/>
        <end position="199"/>
    </location>
</feature>
<dbReference type="Pfam" id="PF20874">
    <property type="entry name" value="Relaxase_M"/>
    <property type="match status" value="1"/>
</dbReference>
<sequence length="555" mass="64195">MVYTKHKVVHSFTQLRNTAAYVKDEAKVIDPSNSYLENAFAYIADANKTEQKKMVSGHLLNNLNEATAAFTRTKYIAGLSKGKHLALDEFGKVASFHSDQFEKELARGKSTLAHHLIQSFSPDDDLTPDEVHEIGRQTVMELTGGNHQFVIATHLDKGHLHNHIIFNSTNSLTGNAFRWQKQTKQTFERISDKIASRYGAKIIEKRPGNNHAQYTKWQAQNIFKKKIKRRLDFLIARSNSKEDFFEKATALSLEINDKGKHTKFRLKDRDQQQWTRARTLNKKDTDYYQLDHIAKLVEQNNLDVSVEDVFNEYIDTVQETSQDYTWKLEIEPFQIDSSNEHGLYLNVDFGVDRRGQVFVPGRYLDPLENGNYLFFLKDDDFFELTENRTERPEASFNSQSKTPRYMKGKTLVRQLSSQNGKQPVRKEPVLNTINDYLRALDFYASHGDGTLQSGQAKQIDQKLTESLEEAKSKLFELDQKIVDLKQEMAKDLTNPRIVEGYKRELDAIMESRDLLNTQYEQAVQNLDYYRGIESKFHNDNQEQNKKAAQQRGPSL</sequence>
<dbReference type="Pfam" id="PF03432">
    <property type="entry name" value="Relaxase"/>
    <property type="match status" value="1"/>
</dbReference>